<dbReference type="InterPro" id="IPR013702">
    <property type="entry name" value="FIST_domain_N"/>
</dbReference>
<dbReference type="InterPro" id="IPR019494">
    <property type="entry name" value="FIST_C"/>
</dbReference>
<keyword evidence="2" id="KW-1185">Reference proteome</keyword>
<dbReference type="Pfam" id="PF10442">
    <property type="entry name" value="FIST_C"/>
    <property type="match status" value="1"/>
</dbReference>
<accession>A0A2K9N9G5</accession>
<dbReference type="SMART" id="SM01204">
    <property type="entry name" value="FIST_C"/>
    <property type="match status" value="1"/>
</dbReference>
<dbReference type="Pfam" id="PF08495">
    <property type="entry name" value="FIST"/>
    <property type="match status" value="1"/>
</dbReference>
<dbReference type="EMBL" id="CP025611">
    <property type="protein sequence ID" value="AUN29719.1"/>
    <property type="molecule type" value="Genomic_DNA"/>
</dbReference>
<dbReference type="KEGG" id="ncb:C0V82_05410"/>
<dbReference type="PANTHER" id="PTHR40252:SF2">
    <property type="entry name" value="BLR0328 PROTEIN"/>
    <property type="match status" value="1"/>
</dbReference>
<organism evidence="1 2">
    <name type="scientific">Niveispirillum cyanobacteriorum</name>
    <dbReference type="NCBI Taxonomy" id="1612173"/>
    <lineage>
        <taxon>Bacteria</taxon>
        <taxon>Pseudomonadati</taxon>
        <taxon>Pseudomonadota</taxon>
        <taxon>Alphaproteobacteria</taxon>
        <taxon>Rhodospirillales</taxon>
        <taxon>Azospirillaceae</taxon>
        <taxon>Niveispirillum</taxon>
    </lineage>
</organism>
<dbReference type="NCBIfam" id="NF041558">
    <property type="entry name" value="NosP"/>
    <property type="match status" value="1"/>
</dbReference>
<sequence>MPQMPTRLLVRACTHLADPAAAIDELHSSLTAADPALIVLFCSSHYDLSAVAASLRARFPGVPAIGCTTSGELTPLGYMDGSITAVAFPKGDFAATIARFDHVSRFEIGDAKPKVRDLLAEAEDTAIEMGPDARHVALFLVDGLCVKEELIISALHDALGGLPLIGGSAGDDMRFEATHVLHDGEFHVDAGVLLILTTTRPFKVFRNQHFVHTDQKMVVTQADPTRRIVTEINAEPAAREYARMVGLEGEPLTPMIFASYPVVVRVGGEYYVRSIQKVNEDESLTFFCAIDEGIVLTVATGVDIVRNLQELFDGLTAEIGKPDLILGFDCVFRSLELEQKQLKQAASKVLASQNVVGFCTYGEQYNAMHVNQTFTGLAIGAR</sequence>
<dbReference type="OrthoDB" id="9807948at2"/>
<reference evidence="1 2" key="1">
    <citation type="submission" date="2017-12" db="EMBL/GenBank/DDBJ databases">
        <title>Genomes of bacteria within cyanobacterial aggregates.</title>
        <authorList>
            <person name="Cai H."/>
        </authorList>
    </citation>
    <scope>NUCLEOTIDE SEQUENCE [LARGE SCALE GENOMIC DNA]</scope>
    <source>
        <strain evidence="1 2">TH16</strain>
    </source>
</reference>
<gene>
    <name evidence="1" type="ORF">C0V82_05410</name>
</gene>
<dbReference type="Proteomes" id="UP000234752">
    <property type="component" value="Chromosome eg_1"/>
</dbReference>
<dbReference type="PANTHER" id="PTHR40252">
    <property type="entry name" value="BLR0328 PROTEIN"/>
    <property type="match status" value="1"/>
</dbReference>
<proteinExistence type="predicted"/>
<dbReference type="AlphaFoldDB" id="A0A2K9N9G5"/>
<protein>
    <submittedName>
        <fullName evidence="1">FIST domain containing protein</fullName>
    </submittedName>
</protein>
<name>A0A2K9N9G5_9PROT</name>
<dbReference type="SMART" id="SM00897">
    <property type="entry name" value="FIST"/>
    <property type="match status" value="1"/>
</dbReference>
<evidence type="ECO:0000313" key="2">
    <source>
        <dbReference type="Proteomes" id="UP000234752"/>
    </source>
</evidence>
<evidence type="ECO:0000313" key="1">
    <source>
        <dbReference type="EMBL" id="AUN29719.1"/>
    </source>
</evidence>